<feature type="compositionally biased region" description="Low complexity" evidence="1">
    <location>
        <begin position="95"/>
        <end position="106"/>
    </location>
</feature>
<evidence type="ECO:0000313" key="2">
    <source>
        <dbReference type="EMBL" id="KIY96833.1"/>
    </source>
</evidence>
<feature type="compositionally biased region" description="Basic and acidic residues" evidence="1">
    <location>
        <begin position="75"/>
        <end position="88"/>
    </location>
</feature>
<feature type="region of interest" description="Disordered" evidence="1">
    <location>
        <begin position="397"/>
        <end position="420"/>
    </location>
</feature>
<feature type="compositionally biased region" description="Low complexity" evidence="1">
    <location>
        <begin position="397"/>
        <end position="410"/>
    </location>
</feature>
<feature type="compositionally biased region" description="Basic and acidic residues" evidence="1">
    <location>
        <begin position="22"/>
        <end position="34"/>
    </location>
</feature>
<dbReference type="EMBL" id="KK102822">
    <property type="protein sequence ID" value="KIY96833.1"/>
    <property type="molecule type" value="Genomic_DNA"/>
</dbReference>
<dbReference type="KEGG" id="mng:MNEG_11127"/>
<feature type="compositionally biased region" description="Acidic residues" evidence="1">
    <location>
        <begin position="142"/>
        <end position="164"/>
    </location>
</feature>
<feature type="compositionally biased region" description="Gly residues" evidence="1">
    <location>
        <begin position="411"/>
        <end position="420"/>
    </location>
</feature>
<reference evidence="2 3" key="1">
    <citation type="journal article" date="2013" name="BMC Genomics">
        <title>Reconstruction of the lipid metabolism for the microalga Monoraphidium neglectum from its genome sequence reveals characteristics suitable for biofuel production.</title>
        <authorList>
            <person name="Bogen C."/>
            <person name="Al-Dilaimi A."/>
            <person name="Albersmeier A."/>
            <person name="Wichmann J."/>
            <person name="Grundmann M."/>
            <person name="Rupp O."/>
            <person name="Lauersen K.J."/>
            <person name="Blifernez-Klassen O."/>
            <person name="Kalinowski J."/>
            <person name="Goesmann A."/>
            <person name="Mussgnug J.H."/>
            <person name="Kruse O."/>
        </authorList>
    </citation>
    <scope>NUCLEOTIDE SEQUENCE [LARGE SCALE GENOMIC DNA]</scope>
    <source>
        <strain evidence="2 3">SAG 48.87</strain>
    </source>
</reference>
<protein>
    <submittedName>
        <fullName evidence="2">Uncharacterized protein</fullName>
    </submittedName>
</protein>
<feature type="region of interest" description="Disordered" evidence="1">
    <location>
        <begin position="1"/>
        <end position="193"/>
    </location>
</feature>
<name>A0A0D2KM66_9CHLO</name>
<accession>A0A0D2KM66</accession>
<proteinExistence type="predicted"/>
<evidence type="ECO:0000313" key="3">
    <source>
        <dbReference type="Proteomes" id="UP000054498"/>
    </source>
</evidence>
<feature type="compositionally biased region" description="Basic and acidic residues" evidence="1">
    <location>
        <begin position="109"/>
        <end position="141"/>
    </location>
</feature>
<dbReference type="GeneID" id="25728358"/>
<dbReference type="AlphaFoldDB" id="A0A0D2KM66"/>
<dbReference type="Proteomes" id="UP000054498">
    <property type="component" value="Unassembled WGS sequence"/>
</dbReference>
<keyword evidence="3" id="KW-1185">Reference proteome</keyword>
<evidence type="ECO:0000256" key="1">
    <source>
        <dbReference type="SAM" id="MobiDB-lite"/>
    </source>
</evidence>
<dbReference type="RefSeq" id="XP_013895853.1">
    <property type="nucleotide sequence ID" value="XM_014040399.1"/>
</dbReference>
<organism evidence="2 3">
    <name type="scientific">Monoraphidium neglectum</name>
    <dbReference type="NCBI Taxonomy" id="145388"/>
    <lineage>
        <taxon>Eukaryota</taxon>
        <taxon>Viridiplantae</taxon>
        <taxon>Chlorophyta</taxon>
        <taxon>core chlorophytes</taxon>
        <taxon>Chlorophyceae</taxon>
        <taxon>CS clade</taxon>
        <taxon>Sphaeropleales</taxon>
        <taxon>Selenastraceae</taxon>
        <taxon>Monoraphidium</taxon>
    </lineage>
</organism>
<sequence length="420" mass="44179">MSPGTSPFAGSQPPLDLPPGFRFERMSSLEDADTHLPTPGSGGANGRKVSSSSAAALAETLPRVKEEPPSCTYEAHNHGDSTSLDKRTSNGIRDAAAARPAPAPVAQRSNRDEAQPGRPGDERRDLKRQRVDDKGSDGERMEEQEEDEDMQDAGEDEEDEDEEGAAAADGNGGREGAGGGTNGGGSGAGGGGGAGAEPLYECVTCNFQISKRKVRLPADGRHWIEQAEEWAADIVVDGKRQLEALPFKIEWGSKRRADGSLTRTVPQLLFEKEPFLKIAGGGQALRFVKIRAGLLRFDVRSPTAEYRAKYGQDPAANAAALAEAAGPPVRSRMQVEVTGKYEVTANAIVKDVVCPQGPTVRSLRLPQSFIKLCGVDTSQYIHLRVVALHSEDDAQHGHAAAAAAGQTEGSAGAGAPGGLA</sequence>
<gene>
    <name evidence="2" type="ORF">MNEG_11127</name>
</gene>
<feature type="non-terminal residue" evidence="2">
    <location>
        <position position="420"/>
    </location>
</feature>
<feature type="compositionally biased region" description="Gly residues" evidence="1">
    <location>
        <begin position="170"/>
        <end position="193"/>
    </location>
</feature>